<sequence>MTDSTRHDHAKPDSTPDPTGTRSLEGRVALVAGATRGAGRAIARQLGRAGAVVYCTGRSTAQTPSDYGRPETIEETAELITGTGGTAHAVVVDHLDVEAVRALVARIDSEQGRLDILVNDIGGEAYVQFETRLWEYDLDAGRRLFDTALLTHLNTSHSALGLLTRNPGGLVVEVTDGTRAYNASHYRETVFLDLAKTGVDRLAFAEGHELAAHGGTAVSVSPGWLRSEMMLDHFGVTEQDWRQAAEANRGRTDTVPPYEFVISETPEMLARGIAALAADPNRAVWNTRSTSSFELATHYALTDVDGSRPDSWSFITAMEDTPVEEIDVDDYR</sequence>
<accession>A0A7Z0KBT7</accession>
<evidence type="ECO:0000313" key="3">
    <source>
        <dbReference type="Proteomes" id="UP000535437"/>
    </source>
</evidence>
<protein>
    <submittedName>
        <fullName evidence="2">NAD(P)-dependent dehydrogenase (Short-subunit alcohol dehydrogenase family)</fullName>
    </submittedName>
</protein>
<gene>
    <name evidence="2" type="ORF">HNR09_001373</name>
</gene>
<reference evidence="2 3" key="1">
    <citation type="submission" date="2020-07" db="EMBL/GenBank/DDBJ databases">
        <title>Sequencing the genomes of 1000 actinobacteria strains.</title>
        <authorList>
            <person name="Klenk H.-P."/>
        </authorList>
    </citation>
    <scope>NUCLEOTIDE SEQUENCE [LARGE SCALE GENOMIC DNA]</scope>
    <source>
        <strain evidence="2 3">DSM 15475</strain>
    </source>
</reference>
<comment type="caution">
    <text evidence="2">The sequence shown here is derived from an EMBL/GenBank/DDBJ whole genome shotgun (WGS) entry which is preliminary data.</text>
</comment>
<evidence type="ECO:0000256" key="1">
    <source>
        <dbReference type="SAM" id="MobiDB-lite"/>
    </source>
</evidence>
<proteinExistence type="predicted"/>
<dbReference type="InterPro" id="IPR036291">
    <property type="entry name" value="NAD(P)-bd_dom_sf"/>
</dbReference>
<dbReference type="SUPFAM" id="SSF51735">
    <property type="entry name" value="NAD(P)-binding Rossmann-fold domains"/>
    <property type="match status" value="1"/>
</dbReference>
<name>A0A7Z0KBT7_9MICC</name>
<organism evidence="2 3">
    <name type="scientific">Nesterenkonia xinjiangensis</name>
    <dbReference type="NCBI Taxonomy" id="225327"/>
    <lineage>
        <taxon>Bacteria</taxon>
        <taxon>Bacillati</taxon>
        <taxon>Actinomycetota</taxon>
        <taxon>Actinomycetes</taxon>
        <taxon>Micrococcales</taxon>
        <taxon>Micrococcaceae</taxon>
        <taxon>Nesterenkonia</taxon>
    </lineage>
</organism>
<dbReference type="PANTHER" id="PTHR44147:SF2">
    <property type="entry name" value="DEHYDROGENASE_REDUCTASE SDR FAMILY MEMBER 1"/>
    <property type="match status" value="1"/>
</dbReference>
<dbReference type="EMBL" id="JACCFY010000001">
    <property type="protein sequence ID" value="NYJ77962.1"/>
    <property type="molecule type" value="Genomic_DNA"/>
</dbReference>
<feature type="compositionally biased region" description="Basic and acidic residues" evidence="1">
    <location>
        <begin position="1"/>
        <end position="14"/>
    </location>
</feature>
<dbReference type="RefSeq" id="WP_179541373.1">
    <property type="nucleotide sequence ID" value="NZ_BAAALL010000002.1"/>
</dbReference>
<evidence type="ECO:0000313" key="2">
    <source>
        <dbReference type="EMBL" id="NYJ77962.1"/>
    </source>
</evidence>
<dbReference type="NCBIfam" id="NF006159">
    <property type="entry name" value="PRK08303.1"/>
    <property type="match status" value="1"/>
</dbReference>
<dbReference type="PANTHER" id="PTHR44147">
    <property type="entry name" value="DEHYDROGENASE/REDUCTASE SDR FAMILY MEMBER 1"/>
    <property type="match status" value="1"/>
</dbReference>
<dbReference type="Gene3D" id="3.40.50.720">
    <property type="entry name" value="NAD(P)-binding Rossmann-like Domain"/>
    <property type="match status" value="1"/>
</dbReference>
<dbReference type="InterPro" id="IPR002347">
    <property type="entry name" value="SDR_fam"/>
</dbReference>
<keyword evidence="3" id="KW-1185">Reference proteome</keyword>
<dbReference type="PRINTS" id="PR00081">
    <property type="entry name" value="GDHRDH"/>
</dbReference>
<dbReference type="Proteomes" id="UP000535437">
    <property type="component" value="Unassembled WGS sequence"/>
</dbReference>
<dbReference type="AlphaFoldDB" id="A0A7Z0KBT7"/>
<dbReference type="Pfam" id="PF00106">
    <property type="entry name" value="adh_short"/>
    <property type="match status" value="1"/>
</dbReference>
<feature type="region of interest" description="Disordered" evidence="1">
    <location>
        <begin position="1"/>
        <end position="24"/>
    </location>
</feature>